<reference evidence="1 2" key="1">
    <citation type="journal article" date="2014" name="Agronomy (Basel)">
        <title>A Draft Genome Sequence for Ensete ventricosum, the Drought-Tolerant Tree Against Hunger.</title>
        <authorList>
            <person name="Harrison J."/>
            <person name="Moore K.A."/>
            <person name="Paszkiewicz K."/>
            <person name="Jones T."/>
            <person name="Grant M."/>
            <person name="Ambacheew D."/>
            <person name="Muzemil S."/>
            <person name="Studholme D.J."/>
        </authorList>
    </citation>
    <scope>NUCLEOTIDE SEQUENCE [LARGE SCALE GENOMIC DNA]</scope>
</reference>
<dbReference type="EMBL" id="AMZH03001099">
    <property type="protein sequence ID" value="RRT80630.1"/>
    <property type="molecule type" value="Genomic_DNA"/>
</dbReference>
<sequence>MGSLPADLGGLLAVATQKPGTGGLPAYPGRFNRLVSKVRAVYPSALGGLPVGSYWSPPYFQGMGSLTDVHYESYGLLLAISRRVPNELPNPFDKSPSKLPARFHRIVQSRPDAQA</sequence>
<accession>A0A427AWJ8</accession>
<comment type="caution">
    <text evidence="1">The sequence shown here is derived from an EMBL/GenBank/DDBJ whole genome shotgun (WGS) entry which is preliminary data.</text>
</comment>
<dbReference type="AlphaFoldDB" id="A0A427AWJ8"/>
<protein>
    <submittedName>
        <fullName evidence="1">Uncharacterized protein</fullName>
    </submittedName>
</protein>
<proteinExistence type="predicted"/>
<organism evidence="1 2">
    <name type="scientific">Ensete ventricosum</name>
    <name type="common">Abyssinian banana</name>
    <name type="synonym">Musa ensete</name>
    <dbReference type="NCBI Taxonomy" id="4639"/>
    <lineage>
        <taxon>Eukaryota</taxon>
        <taxon>Viridiplantae</taxon>
        <taxon>Streptophyta</taxon>
        <taxon>Embryophyta</taxon>
        <taxon>Tracheophyta</taxon>
        <taxon>Spermatophyta</taxon>
        <taxon>Magnoliopsida</taxon>
        <taxon>Liliopsida</taxon>
        <taxon>Zingiberales</taxon>
        <taxon>Musaceae</taxon>
        <taxon>Ensete</taxon>
    </lineage>
</organism>
<evidence type="ECO:0000313" key="1">
    <source>
        <dbReference type="EMBL" id="RRT80630.1"/>
    </source>
</evidence>
<name>A0A427AWJ8_ENSVE</name>
<dbReference type="Proteomes" id="UP000287651">
    <property type="component" value="Unassembled WGS sequence"/>
</dbReference>
<gene>
    <name evidence="1" type="ORF">B296_00013065</name>
</gene>
<evidence type="ECO:0000313" key="2">
    <source>
        <dbReference type="Proteomes" id="UP000287651"/>
    </source>
</evidence>